<comment type="caution">
    <text evidence="1">The sequence shown here is derived from an EMBL/GenBank/DDBJ whole genome shotgun (WGS) entry which is preliminary data.</text>
</comment>
<dbReference type="EMBL" id="BJCF01000050">
    <property type="protein sequence ID" value="GCL43731.1"/>
    <property type="molecule type" value="Genomic_DNA"/>
</dbReference>
<proteinExistence type="predicted"/>
<dbReference type="AlphaFoldDB" id="A0A480AL15"/>
<sequence>MTTTNNTNQVSTLIITVGTRQIGWRCQDGIIRSFGADGNISYPPHINELYQELGIERGKHEDEDGKTYPWSGRDLGKRYYDYCQEWLGGDFSNVELLLDKTVIAGGVKQGLKHIILWGTDQPESISWNFRRLDTLWLAELMKGKIKSLFPNIRVDIHAPKINAGNSHEIREELEQLVLKEAINANENQEFVLWIQTKGCTPVIASNVEICAAALVRQYQVFNASPDEPKEFFTTLENGLITANHSQNFQLITMSEYFWALEKVKIKSAWERGDFSEAQIWLKVHESRHSVLYKLAGFLAKYNNWESESNHDFYPKLKDWIGCNDVSKITDSQQIINWKTQLQKIQTDDLSKLWESTIILELSLKRENYTTAFIQFVQLLEQLLYIQSTAQNWTAKGWIVSNQDEPSLAELMQGWCIYKKFKEDNKWSKLLKAIRTKRNEIIHKGESINSTKIGNIWANNKFSGVYMPTTSENIKKLMTDTFKEISTLPNLNNLLMRSLYQWGLQYLEDAN</sequence>
<evidence type="ECO:0000313" key="1">
    <source>
        <dbReference type="EMBL" id="GCL43731.1"/>
    </source>
</evidence>
<dbReference type="OrthoDB" id="495841at2"/>
<organism evidence="1 2">
    <name type="scientific">Dolichospermum planctonicum</name>
    <dbReference type="NCBI Taxonomy" id="136072"/>
    <lineage>
        <taxon>Bacteria</taxon>
        <taxon>Bacillati</taxon>
        <taxon>Cyanobacteriota</taxon>
        <taxon>Cyanophyceae</taxon>
        <taxon>Nostocales</taxon>
        <taxon>Aphanizomenonaceae</taxon>
        <taxon>Dolichospermum</taxon>
    </lineage>
</organism>
<gene>
    <name evidence="1" type="ORF">NIES80_34500</name>
</gene>
<dbReference type="Proteomes" id="UP000299367">
    <property type="component" value="Unassembled WGS sequence"/>
</dbReference>
<dbReference type="RefSeq" id="WP_137909180.1">
    <property type="nucleotide sequence ID" value="NZ_BJCF01000050.1"/>
</dbReference>
<evidence type="ECO:0000313" key="2">
    <source>
        <dbReference type="Proteomes" id="UP000299367"/>
    </source>
</evidence>
<reference evidence="2" key="1">
    <citation type="submission" date="2019-02" db="EMBL/GenBank/DDBJ databases">
        <title>Draft genome sequence of Dolichospermum planctonicum NIES-80.</title>
        <authorList>
            <person name="Yamaguchi H."/>
            <person name="Suzuki S."/>
            <person name="Kawachi M."/>
        </authorList>
    </citation>
    <scope>NUCLEOTIDE SEQUENCE [LARGE SCALE GENOMIC DNA]</scope>
    <source>
        <strain evidence="2">NIES-80</strain>
    </source>
</reference>
<accession>A0A480AL15</accession>
<protein>
    <submittedName>
        <fullName evidence="1">Uncharacterized protein</fullName>
    </submittedName>
</protein>
<name>A0A480AL15_9CYAN</name>